<protein>
    <submittedName>
        <fullName evidence="1">Uncharacterized protein</fullName>
    </submittedName>
</protein>
<evidence type="ECO:0000313" key="2">
    <source>
        <dbReference type="Proteomes" id="UP000831701"/>
    </source>
</evidence>
<comment type="caution">
    <text evidence="1">The sequence shown here is derived from an EMBL/GenBank/DDBJ whole genome shotgun (WGS) entry which is preliminary data.</text>
</comment>
<organism evidence="1 2">
    <name type="scientific">Scortum barcoo</name>
    <name type="common">barcoo grunter</name>
    <dbReference type="NCBI Taxonomy" id="214431"/>
    <lineage>
        <taxon>Eukaryota</taxon>
        <taxon>Metazoa</taxon>
        <taxon>Chordata</taxon>
        <taxon>Craniata</taxon>
        <taxon>Vertebrata</taxon>
        <taxon>Euteleostomi</taxon>
        <taxon>Actinopterygii</taxon>
        <taxon>Neopterygii</taxon>
        <taxon>Teleostei</taxon>
        <taxon>Neoteleostei</taxon>
        <taxon>Acanthomorphata</taxon>
        <taxon>Eupercaria</taxon>
        <taxon>Centrarchiformes</taxon>
        <taxon>Terapontoidei</taxon>
        <taxon>Terapontidae</taxon>
        <taxon>Scortum</taxon>
    </lineage>
</organism>
<dbReference type="EMBL" id="CM041553">
    <property type="protein sequence ID" value="KAI3353266.1"/>
    <property type="molecule type" value="Genomic_DNA"/>
</dbReference>
<accession>A0ACB8VCM2</accession>
<proteinExistence type="predicted"/>
<gene>
    <name evidence="1" type="ORF">L3Q82_019799</name>
</gene>
<dbReference type="Proteomes" id="UP000831701">
    <property type="component" value="Chromosome 23"/>
</dbReference>
<name>A0ACB8VCM2_9TELE</name>
<keyword evidence="2" id="KW-1185">Reference proteome</keyword>
<evidence type="ECO:0000313" key="1">
    <source>
        <dbReference type="EMBL" id="KAI3353266.1"/>
    </source>
</evidence>
<feature type="non-terminal residue" evidence="1">
    <location>
        <position position="1"/>
    </location>
</feature>
<reference evidence="1" key="1">
    <citation type="submission" date="2022-04" db="EMBL/GenBank/DDBJ databases">
        <title>Jade perch genome.</title>
        <authorList>
            <person name="Chao B."/>
        </authorList>
    </citation>
    <scope>NUCLEOTIDE SEQUENCE</scope>
    <source>
        <strain evidence="1">CB-2022</strain>
    </source>
</reference>
<sequence length="2025" mass="224417">GRMAGAEVHTPANPTCKIMTFRPTMEEFKDFNQYLVYMESQGAHRAGLAKVIPPKGWKPRRTYDDIDDLMIDAPIQQMVAGQSGLFTQYNIQKKPLSVQEFRRLANSDMYCTPRYLNYEDLERKYWKNLTFVSPIYGADVSGSLYDEDVEEWNIGHLNSILDVIEEDCGVSIQGVNTPYLYFGMWKTTFSWHTEDMDLYSINYLHFGEPKSWYAIPPEHGKRLERLATGFFPNSFKGCEAFLRHKMTLISPSILKKYGIPFDKITQEAGEFMITFPYGYHAGFNHGFNCAESTNFATVRWIDYGKVATQCTCSRDMVKISMEPFVKRFQPDRYPNWMLGKDSTPIDHTHATPSTTPELQSWLQRRRKTRSSNKGYCTAYTRTMYCYREYSSAANEACQPRQPHNIQRLEVLRADLIHPRRLATKELTNYLSDFGSGDGRVHLRVPSPCFLTGRQVGGIEEILEVFLPPSVRQCPQLRPTDSPPPWPHRTPPRPGEFLPPGPPGLQGLLGLLPVPVNCASGVPQANMVRPIGLLLQPDGIPYFRCPPPGSGGLPPRQAPETLRPQLRTAASTMEAENMVHSDSMSPASLGICEKLFRRWELKTSLTEGSARRSQQTLTIRLGLPGSFPPQREVTFHVPIARVLVQGLGRRGPCHDCTTATQTTLHRPLMDLPAVVVSLLEGGPTSPFRAEPGSRGQGQRPGHQAPACEPQPQAWLQGGAPVTPIRATSSHTRMRSKRLRTTEEPVGLDGSSALSSSKRKGPGGPPGPKVRRSVAGTTCKEEEKEKKKEAESKHNNQNQNSVQLPGPCRQMCVVKVNRVESNSLGFSNKEPSHNSHRSPSPSPAFTREERAKGSRQTVTHVDPDPQHLSESGVTSRTPEGIRQFPEASQMHPGISESRCHPPEPQDLSTSQDCSIRVPPLEANKLSSSSHTTSTFAETEMGLCPPDSEAQTSSSSCREDTLNPTPNTDSRMDTSTENDTNSISKAEKVDTVVNLKHINPHSTTKALYNLKTEPAEGDSNTSCGSSPSGHKCSLEKSSTVENLFPPLLQRNAVDMPQLTPEPADKVGICPLPPVLIQEMPSLTPADDGLTDGPKTRSCSHQVAPVLQRETPTSSPSSHEAKQEEGETDLMMSKEPLTVEHANNWHLDSPNNCAGAAVSGLEGNTAHLTTNAMHKITSGGVHEMLIMPEVAAEKDCTKLGNVTVGQSDASPRQLVQSTAPHTEQQYSLAELARKDNSKDPAHKDNELSLNSDGSVLTGTPNNNPPAPSPPLCTQSDSQAALQLNHHTTYSQSHCTSQNPYAEPKPFSSSIWKNFSSQGPAVLIQSLNPELPSDFTHDPLPYTMWTEPQCKEVTDLEDPEQNLRESENQEEEGGPLTWAQLEPTSLVSVGAVESLGLCGDYDLHRGEADGSEALSLCRELGRQREDSLHSDTVVSPLGMGAREQDGASDMEEGGSDGEEAEQQSSAKGESSSDSSEEEEEEEEEEENDTSNYECDESGLEPGEVCAVSGLLHSIIRIQSFAQYPALTVKRTTKSWRHPLRKPTARAVPTAVKQQAASDDEPPEANLAEEEEQEMEVWAKPLVYLWQNRKSCFTAEREYNAQAATMQPYCAVCTLFMPYYQAEDKTEDSTPFVAKDTSKSSSPMEGPKRPCKGLRRTKPLVPEICFSFREQNCPPTPTNPLLQEDGTSPLLYCQGCCLQVHASCYGVSADDVSEQWSCDRCTEGSFTAECCLCNLRGGALKKTQNDKWAHVMCAVALPEARFSDEAKRSPIDTSRIPMQRYKLRCIYCRKRCMGKRQAGACIQCSCGRCPTSFHVTCAHAAGVVMEPDDWPYVVSITCHRHQSRSSSAKQRACQASISLGQTVISKHKNLRYYSSKVTQITSQMFYEVMFDDGSFSNDTYPEDIVSRDCVNLGPPEVGEAVQVKWPDGLFYGAKYLGSNVSYMYQVEFEDGSQVLAKREDVYTLDEDLPKKVKRRLSTASSMRFQDAFFTTQGERKRQRTPNSRFQKDYVALPGLRTTAKSTWEHRSHKGK</sequence>